<evidence type="ECO:0000256" key="8">
    <source>
        <dbReference type="ARBA" id="ARBA00022801"/>
    </source>
</evidence>
<dbReference type="GO" id="GO:0042262">
    <property type="term" value="P:DNA protection"/>
    <property type="evidence" value="ECO:0007669"/>
    <property type="project" value="InterPro"/>
</dbReference>
<proteinExistence type="inferred from homology"/>
<evidence type="ECO:0000256" key="23">
    <source>
        <dbReference type="ARBA" id="ARBA00048002"/>
    </source>
</evidence>
<dbReference type="Proteomes" id="UP000298327">
    <property type="component" value="Unassembled WGS sequence"/>
</dbReference>
<evidence type="ECO:0000256" key="1">
    <source>
        <dbReference type="ARBA" id="ARBA00001946"/>
    </source>
</evidence>
<evidence type="ECO:0000256" key="14">
    <source>
        <dbReference type="ARBA" id="ARBA00024486"/>
    </source>
</evidence>
<comment type="catalytic activity">
    <reaction evidence="12">
        <text>8-oxo-dATP + H2O = 8-oxo-dAMP + diphosphate + H(+)</text>
        <dbReference type="Rhea" id="RHEA:65396"/>
        <dbReference type="ChEBI" id="CHEBI:15377"/>
        <dbReference type="ChEBI" id="CHEBI:15378"/>
        <dbReference type="ChEBI" id="CHEBI:33019"/>
        <dbReference type="ChEBI" id="CHEBI:71361"/>
        <dbReference type="ChEBI" id="CHEBI:172871"/>
    </reaction>
    <physiologicalReaction direction="left-to-right" evidence="12">
        <dbReference type="Rhea" id="RHEA:65397"/>
    </physiologicalReaction>
</comment>
<evidence type="ECO:0000259" key="28">
    <source>
        <dbReference type="PROSITE" id="PS51462"/>
    </source>
</evidence>
<comment type="catalytic activity">
    <reaction evidence="14">
        <text>8-oxo-dGTP + H2O = 8-oxo-dGMP + diphosphate + H(+)</text>
        <dbReference type="Rhea" id="RHEA:31575"/>
        <dbReference type="ChEBI" id="CHEBI:15377"/>
        <dbReference type="ChEBI" id="CHEBI:15378"/>
        <dbReference type="ChEBI" id="CHEBI:33019"/>
        <dbReference type="ChEBI" id="CHEBI:63224"/>
        <dbReference type="ChEBI" id="CHEBI:77896"/>
    </reaction>
    <physiologicalReaction direction="left-to-right" evidence="14">
        <dbReference type="Rhea" id="RHEA:31576"/>
    </physiologicalReaction>
</comment>
<evidence type="ECO:0000256" key="16">
    <source>
        <dbReference type="ARBA" id="ARBA00026103"/>
    </source>
</evidence>
<dbReference type="GO" id="GO:0008828">
    <property type="term" value="F:dATP diphosphatase activity"/>
    <property type="evidence" value="ECO:0007669"/>
    <property type="project" value="UniProtKB-EC"/>
</dbReference>
<dbReference type="OrthoDB" id="447842at2759"/>
<dbReference type="Pfam" id="PF00293">
    <property type="entry name" value="NUDIX"/>
    <property type="match status" value="1"/>
</dbReference>
<keyword evidence="30" id="KW-1185">Reference proteome</keyword>
<dbReference type="GO" id="GO:0046872">
    <property type="term" value="F:metal ion binding"/>
    <property type="evidence" value="ECO:0007669"/>
    <property type="project" value="UniProtKB-KW"/>
</dbReference>
<evidence type="ECO:0000256" key="17">
    <source>
        <dbReference type="ARBA" id="ARBA00026218"/>
    </source>
</evidence>
<evidence type="ECO:0000256" key="24">
    <source>
        <dbReference type="ARBA" id="ARBA00048894"/>
    </source>
</evidence>
<gene>
    <name evidence="29" type="ORF">EVG20_g9589</name>
</gene>
<evidence type="ECO:0000256" key="10">
    <source>
        <dbReference type="ARBA" id="ARBA00022884"/>
    </source>
</evidence>
<dbReference type="PRINTS" id="PR01403">
    <property type="entry name" value="8OXTPHPHTASE"/>
</dbReference>
<dbReference type="AlphaFoldDB" id="A0A4Y9Y1I9"/>
<dbReference type="GO" id="GO:0003723">
    <property type="term" value="F:RNA binding"/>
    <property type="evidence" value="ECO:0007669"/>
    <property type="project" value="UniProtKB-KW"/>
</dbReference>
<comment type="subunit">
    <text evidence="5">Monomer.</text>
</comment>
<keyword evidence="11" id="KW-0539">Nucleus</keyword>
<evidence type="ECO:0000256" key="13">
    <source>
        <dbReference type="ARBA" id="ARBA00024459"/>
    </source>
</evidence>
<keyword evidence="6" id="KW-0963">Cytoplasm</keyword>
<keyword evidence="9" id="KW-0460">Magnesium</keyword>
<dbReference type="STRING" id="205917.A0A4Y9Y1I9"/>
<evidence type="ECO:0000256" key="4">
    <source>
        <dbReference type="ARBA" id="ARBA00005582"/>
    </source>
</evidence>
<reference evidence="29 30" key="1">
    <citation type="submission" date="2019-02" db="EMBL/GenBank/DDBJ databases">
        <title>Genome sequencing of the rare red list fungi Dentipellis fragilis.</title>
        <authorList>
            <person name="Buettner E."/>
            <person name="Kellner H."/>
        </authorList>
    </citation>
    <scope>NUCLEOTIDE SEQUENCE [LARGE SCALE GENOMIC DNA]</scope>
    <source>
        <strain evidence="29 30">DSM 105465</strain>
    </source>
</reference>
<dbReference type="EC" id="3.6.1.56" evidence="16"/>
<dbReference type="GO" id="GO:0005634">
    <property type="term" value="C:nucleus"/>
    <property type="evidence" value="ECO:0007669"/>
    <property type="project" value="UniProtKB-SubCell"/>
</dbReference>
<evidence type="ECO:0000256" key="19">
    <source>
        <dbReference type="ARBA" id="ARBA00030634"/>
    </source>
</evidence>
<evidence type="ECO:0000256" key="5">
    <source>
        <dbReference type="ARBA" id="ARBA00011245"/>
    </source>
</evidence>
<dbReference type="PANTHER" id="PTHR43758">
    <property type="entry name" value="7,8-DIHYDRO-8-OXOGUANINE TRIPHOSPHATASE"/>
    <property type="match status" value="1"/>
</dbReference>
<dbReference type="InterPro" id="IPR020084">
    <property type="entry name" value="NUDIX_hydrolase_CS"/>
</dbReference>
<comment type="catalytic activity">
    <reaction evidence="13">
        <text>2-oxo-dATP + H2O = 2-oxo-dAMP + diphosphate + H(+)</text>
        <dbReference type="Rhea" id="RHEA:31583"/>
        <dbReference type="ChEBI" id="CHEBI:15377"/>
        <dbReference type="ChEBI" id="CHEBI:15378"/>
        <dbReference type="ChEBI" id="CHEBI:33019"/>
        <dbReference type="ChEBI" id="CHEBI:63212"/>
        <dbReference type="ChEBI" id="CHEBI:77897"/>
        <dbReference type="EC" id="3.6.1.56"/>
    </reaction>
    <physiologicalReaction direction="left-to-right" evidence="13">
        <dbReference type="Rhea" id="RHEA:31584"/>
    </physiologicalReaction>
</comment>
<evidence type="ECO:0000256" key="6">
    <source>
        <dbReference type="ARBA" id="ARBA00022490"/>
    </source>
</evidence>
<evidence type="ECO:0000256" key="21">
    <source>
        <dbReference type="ARBA" id="ARBA00031927"/>
    </source>
</evidence>
<dbReference type="GO" id="GO:0008413">
    <property type="term" value="F:8-oxo-7,8-dihydroguanosine triphosphate pyrophosphatase activity"/>
    <property type="evidence" value="ECO:0007669"/>
    <property type="project" value="InterPro"/>
</dbReference>
<comment type="caution">
    <text evidence="29">The sequence shown here is derived from an EMBL/GenBank/DDBJ whole genome shotgun (WGS) entry which is preliminary data.</text>
</comment>
<protein>
    <recommendedName>
        <fullName evidence="17">Oxidized purine nucleoside triphosphate hydrolase</fullName>
        <ecNumber evidence="16">3.6.1.56</ecNumber>
    </recommendedName>
    <alternativeName>
        <fullName evidence="21">2-hydroxy-dATP diphosphatase</fullName>
    </alternativeName>
    <alternativeName>
        <fullName evidence="20">7,8-dihydro-8-oxoguanine triphosphatase</fullName>
    </alternativeName>
    <alternativeName>
        <fullName evidence="19">8-oxo-dGTPase</fullName>
    </alternativeName>
    <alternativeName>
        <fullName evidence="22">Methylated purine nucleoside triphosphate hydrolase</fullName>
    </alternativeName>
    <alternativeName>
        <fullName evidence="18">Nucleoside diphosphate-linked moiety X motif 1</fullName>
    </alternativeName>
</protein>
<dbReference type="InterPro" id="IPR003563">
    <property type="entry name" value="8ODP"/>
</dbReference>
<dbReference type="EMBL" id="SEOQ01000994">
    <property type="protein sequence ID" value="TFY54729.1"/>
    <property type="molecule type" value="Genomic_DNA"/>
</dbReference>
<evidence type="ECO:0000256" key="12">
    <source>
        <dbReference type="ARBA" id="ARBA00024448"/>
    </source>
</evidence>
<evidence type="ECO:0000256" key="27">
    <source>
        <dbReference type="RuleBase" id="RU003476"/>
    </source>
</evidence>
<comment type="catalytic activity">
    <reaction evidence="23">
        <text>N(6)-methyl-ATP + H2O = N(6)-methyl-AMP + diphosphate + H(+)</text>
        <dbReference type="Rhea" id="RHEA:67608"/>
        <dbReference type="ChEBI" id="CHEBI:15377"/>
        <dbReference type="ChEBI" id="CHEBI:15378"/>
        <dbReference type="ChEBI" id="CHEBI:33019"/>
        <dbReference type="ChEBI" id="CHEBI:144842"/>
        <dbReference type="ChEBI" id="CHEBI:172873"/>
    </reaction>
    <physiologicalReaction direction="left-to-right" evidence="23">
        <dbReference type="Rhea" id="RHEA:67609"/>
    </physiologicalReaction>
</comment>
<organism evidence="29 30">
    <name type="scientific">Dentipellis fragilis</name>
    <dbReference type="NCBI Taxonomy" id="205917"/>
    <lineage>
        <taxon>Eukaryota</taxon>
        <taxon>Fungi</taxon>
        <taxon>Dikarya</taxon>
        <taxon>Basidiomycota</taxon>
        <taxon>Agaricomycotina</taxon>
        <taxon>Agaricomycetes</taxon>
        <taxon>Russulales</taxon>
        <taxon>Hericiaceae</taxon>
        <taxon>Dentipellis</taxon>
    </lineage>
</organism>
<comment type="cofactor">
    <cofactor evidence="1">
        <name>Mg(2+)</name>
        <dbReference type="ChEBI" id="CHEBI:18420"/>
    </cofactor>
</comment>
<evidence type="ECO:0000256" key="9">
    <source>
        <dbReference type="ARBA" id="ARBA00022842"/>
    </source>
</evidence>
<evidence type="ECO:0000256" key="3">
    <source>
        <dbReference type="ARBA" id="ARBA00004496"/>
    </source>
</evidence>
<evidence type="ECO:0000313" key="30">
    <source>
        <dbReference type="Proteomes" id="UP000298327"/>
    </source>
</evidence>
<comment type="similarity">
    <text evidence="4 27">Belongs to the Nudix hydrolase family.</text>
</comment>
<dbReference type="PANTHER" id="PTHR43758:SF2">
    <property type="entry name" value="OXIDIZED PURINE NUCLEOSIDE TRIPHOSPHATE HYDROLASE"/>
    <property type="match status" value="1"/>
</dbReference>
<name>A0A4Y9Y1I9_9AGAM</name>
<keyword evidence="10" id="KW-0694">RNA-binding</keyword>
<comment type="subcellular location">
    <subcellularLocation>
        <location evidence="3">Cytoplasm</location>
    </subcellularLocation>
    <subcellularLocation>
        <location evidence="2">Nucleus</location>
    </subcellularLocation>
</comment>
<evidence type="ECO:0000256" key="26">
    <source>
        <dbReference type="ARBA" id="ARBA00053094"/>
    </source>
</evidence>
<comment type="function">
    <text evidence="26">Oxidized purine nucleoside triphosphate hydrolase which is a prominent sanitizer of the oxidized nucleotide pool. Catalyzes the hydrolysis of 2-oxo-dATP (2-hydroxy-dATP) into 2-oxo-dAMP. Also has a significant hydrolase activity toward 2-oxo-ATP, 8-oxo-dGTP and 8-oxo-dATP. Through the hydrolysis of oxidized purine nucleoside triphosphates, prevents their incorporation into DNA and the subsequent transversions A:T to C:G and G:C to T:A. Also catalyzes the hydrolysis of methylated purine nucleoside triphosphate preventing their integration into DNA. Through this antimutagenic activity protects cells from oxidative stress.</text>
</comment>
<keyword evidence="7" id="KW-0479">Metal-binding</keyword>
<sequence length="211" mass="23666">MPSRSVPPSIDGEFTEVTRGGDDKWLPYKTKRLYTNAFIIHGNKLLLGYKKRGFGLSKYNGFGGKVEPGETPDQAAARELKEEAGIEAPLEHSGTFLFVTEGGPDWAFQIEIYRAEEYSGTPTETDEMRPVWFSIPASSETAKAAVASVIENVIDNDLPPIPYESMWDSDYLWLPLLLSKTHFVGRTDFKEVDGAFKLERWWFGVPTSTCT</sequence>
<evidence type="ECO:0000256" key="20">
    <source>
        <dbReference type="ARBA" id="ARBA00030682"/>
    </source>
</evidence>
<dbReference type="PROSITE" id="PS51462">
    <property type="entry name" value="NUDIX"/>
    <property type="match status" value="1"/>
</dbReference>
<evidence type="ECO:0000256" key="15">
    <source>
        <dbReference type="ARBA" id="ARBA00024596"/>
    </source>
</evidence>
<dbReference type="PRINTS" id="PR00502">
    <property type="entry name" value="NUDIXFAMILY"/>
</dbReference>
<comment type="catalytic activity">
    <reaction evidence="15">
        <text>2-oxo-ATP + H2O = 2-oxo-AMP + diphosphate + H(+)</text>
        <dbReference type="Rhea" id="RHEA:67392"/>
        <dbReference type="ChEBI" id="CHEBI:15377"/>
        <dbReference type="ChEBI" id="CHEBI:15378"/>
        <dbReference type="ChEBI" id="CHEBI:33019"/>
        <dbReference type="ChEBI" id="CHEBI:71395"/>
        <dbReference type="ChEBI" id="CHEBI:172878"/>
    </reaction>
    <physiologicalReaction direction="left-to-right" evidence="15">
        <dbReference type="Rhea" id="RHEA:67393"/>
    </physiologicalReaction>
</comment>
<evidence type="ECO:0000256" key="2">
    <source>
        <dbReference type="ARBA" id="ARBA00004123"/>
    </source>
</evidence>
<accession>A0A4Y9Y1I9</accession>
<dbReference type="PROSITE" id="PS00893">
    <property type="entry name" value="NUDIX_BOX"/>
    <property type="match status" value="1"/>
</dbReference>
<evidence type="ECO:0000256" key="7">
    <source>
        <dbReference type="ARBA" id="ARBA00022723"/>
    </source>
</evidence>
<dbReference type="InterPro" id="IPR000086">
    <property type="entry name" value="NUDIX_hydrolase_dom"/>
</dbReference>
<keyword evidence="8 27" id="KW-0378">Hydrolase</keyword>
<feature type="domain" description="Nudix hydrolase" evidence="28">
    <location>
        <begin position="30"/>
        <end position="176"/>
    </location>
</feature>
<dbReference type="Gene3D" id="3.90.79.10">
    <property type="entry name" value="Nucleoside Triphosphate Pyrophosphohydrolase"/>
    <property type="match status" value="1"/>
</dbReference>
<dbReference type="InterPro" id="IPR015797">
    <property type="entry name" value="NUDIX_hydrolase-like_dom_sf"/>
</dbReference>
<dbReference type="GO" id="GO:0005737">
    <property type="term" value="C:cytoplasm"/>
    <property type="evidence" value="ECO:0007669"/>
    <property type="project" value="UniProtKB-SubCell"/>
</dbReference>
<evidence type="ECO:0000256" key="22">
    <source>
        <dbReference type="ARBA" id="ARBA00032071"/>
    </source>
</evidence>
<evidence type="ECO:0000256" key="11">
    <source>
        <dbReference type="ARBA" id="ARBA00023242"/>
    </source>
</evidence>
<evidence type="ECO:0000256" key="18">
    <source>
        <dbReference type="ARBA" id="ARBA00029673"/>
    </source>
</evidence>
<evidence type="ECO:0000256" key="25">
    <source>
        <dbReference type="ARBA" id="ARBA00049032"/>
    </source>
</evidence>
<comment type="catalytic activity">
    <reaction evidence="25">
        <text>N(6)-methyl-dATP + H2O = N(6)-methyl-dAMP + diphosphate + H(+)</text>
        <dbReference type="Rhea" id="RHEA:67604"/>
        <dbReference type="ChEBI" id="CHEBI:15377"/>
        <dbReference type="ChEBI" id="CHEBI:15378"/>
        <dbReference type="ChEBI" id="CHEBI:33019"/>
        <dbReference type="ChEBI" id="CHEBI:169976"/>
        <dbReference type="ChEBI" id="CHEBI:172872"/>
    </reaction>
    <physiologicalReaction direction="left-to-right" evidence="25">
        <dbReference type="Rhea" id="RHEA:67605"/>
    </physiologicalReaction>
</comment>
<evidence type="ECO:0000313" key="29">
    <source>
        <dbReference type="EMBL" id="TFY54729.1"/>
    </source>
</evidence>
<dbReference type="InterPro" id="IPR020476">
    <property type="entry name" value="Nudix_hydrolase"/>
</dbReference>
<comment type="catalytic activity">
    <reaction evidence="24">
        <text>O(6)-methyl-dGTP + H2O = O(6)-methyl-dGMP + diphosphate + H(+)</text>
        <dbReference type="Rhea" id="RHEA:67600"/>
        <dbReference type="ChEBI" id="CHEBI:15377"/>
        <dbReference type="ChEBI" id="CHEBI:15378"/>
        <dbReference type="ChEBI" id="CHEBI:33019"/>
        <dbReference type="ChEBI" id="CHEBI:169974"/>
        <dbReference type="ChEBI" id="CHEBI:169975"/>
    </reaction>
    <physiologicalReaction direction="left-to-right" evidence="24">
        <dbReference type="Rhea" id="RHEA:67601"/>
    </physiologicalReaction>
</comment>
<dbReference type="SUPFAM" id="SSF55811">
    <property type="entry name" value="Nudix"/>
    <property type="match status" value="1"/>
</dbReference>
<dbReference type="CDD" id="cd03427">
    <property type="entry name" value="NUDIX_MTH1_Nudt1"/>
    <property type="match status" value="1"/>
</dbReference>